<keyword evidence="4" id="KW-0677">Repeat</keyword>
<feature type="repeat" description="Solcar" evidence="9">
    <location>
        <begin position="113"/>
        <end position="216"/>
    </location>
</feature>
<evidence type="ECO:0000256" key="4">
    <source>
        <dbReference type="ARBA" id="ARBA00022737"/>
    </source>
</evidence>
<dbReference type="InterPro" id="IPR002067">
    <property type="entry name" value="MCP"/>
</dbReference>
<dbReference type="SUPFAM" id="SSF103506">
    <property type="entry name" value="Mitochondrial carrier"/>
    <property type="match status" value="1"/>
</dbReference>
<dbReference type="PRINTS" id="PR00926">
    <property type="entry name" value="MITOCARRIER"/>
</dbReference>
<dbReference type="VEuPathDB" id="FungiDB:YALI1_F20788g"/>
<dbReference type="Pfam" id="PF00153">
    <property type="entry name" value="Mito_carr"/>
    <property type="match status" value="3"/>
</dbReference>
<gene>
    <name evidence="13" type="ORF">B0I71DRAFT_135500</name>
    <name evidence="12" type="ORF">YALI1_F20788g</name>
</gene>
<evidence type="ECO:0000313" key="15">
    <source>
        <dbReference type="Proteomes" id="UP000256601"/>
    </source>
</evidence>
<dbReference type="EMBL" id="KZ857344">
    <property type="protein sequence ID" value="RDW23707.1"/>
    <property type="molecule type" value="Genomic_DNA"/>
</dbReference>
<evidence type="ECO:0000256" key="11">
    <source>
        <dbReference type="SAM" id="Phobius"/>
    </source>
</evidence>
<feature type="repeat" description="Solcar" evidence="9">
    <location>
        <begin position="14"/>
        <end position="105"/>
    </location>
</feature>
<dbReference type="Gene3D" id="1.50.40.10">
    <property type="entry name" value="Mitochondrial carrier domain"/>
    <property type="match status" value="1"/>
</dbReference>
<feature type="transmembrane region" description="Helical" evidence="11">
    <location>
        <begin position="331"/>
        <end position="353"/>
    </location>
</feature>
<comment type="subcellular location">
    <subcellularLocation>
        <location evidence="1">Mitochondrion inner membrane</location>
        <topology evidence="1">Multi-pass membrane protein</topology>
    </subcellularLocation>
</comment>
<keyword evidence="6 11" id="KW-1133">Transmembrane helix</keyword>
<comment type="similarity">
    <text evidence="10">Belongs to the mitochondrial carrier (TC 2.A.29) family.</text>
</comment>
<evidence type="ECO:0000256" key="7">
    <source>
        <dbReference type="ARBA" id="ARBA00023128"/>
    </source>
</evidence>
<name>A0A1D8NNK8_YARLL</name>
<dbReference type="PANTHER" id="PTHR24089">
    <property type="entry name" value="SOLUTE CARRIER FAMILY 25"/>
    <property type="match status" value="1"/>
</dbReference>
<dbReference type="Proteomes" id="UP000182444">
    <property type="component" value="Chromosome 1F"/>
</dbReference>
<dbReference type="EMBL" id="CP017558">
    <property type="protein sequence ID" value="AOW07227.1"/>
    <property type="molecule type" value="Genomic_DNA"/>
</dbReference>
<keyword evidence="7" id="KW-0496">Mitochondrion</keyword>
<evidence type="ECO:0000256" key="1">
    <source>
        <dbReference type="ARBA" id="ARBA00004448"/>
    </source>
</evidence>
<sequence length="362" mass="40366">MSAHGTYENKRTLAYVCKSGLAGGMAGCVAKTVIAPLDRVKILFQTSNPEFRKYRGSFLGFWRAGKFIYSQQGVWGLFQGHSATLLRIFPYAAVKFVAYEQFRALLISGPDQEVALRRMAAGSLSGIVSVYCTYPLELIRVRMAYATNEVGKPHGGRLLAAARSIYAETPSAKATQFFSPRIAAWTNFYRGFTPTIMGMIPYAGVSFLTHDYIHDLFHTRYFRSWTVKGEIAPKKTYPHLLETNNDDVMLEGHHHEDEDKKVSYKREPLKAWAQLIAGGVAGMVSQTASYPFEVIRRRMQVAGAQAGSSGVHPSIVATALTIYKESGFKGFFVGLTIGYIKVTPMVACSFFVYERMKHWLGI</sequence>
<dbReference type="KEGG" id="yli:2908064"/>
<dbReference type="RefSeq" id="XP_505457.1">
    <property type="nucleotide sequence ID" value="XM_505457.1"/>
</dbReference>
<evidence type="ECO:0000313" key="13">
    <source>
        <dbReference type="EMBL" id="RDW23707.1"/>
    </source>
</evidence>
<dbReference type="OMA" id="VYERMKW"/>
<proteinExistence type="inferred from homology"/>
<keyword evidence="5" id="KW-0999">Mitochondrion inner membrane</keyword>
<evidence type="ECO:0000256" key="8">
    <source>
        <dbReference type="ARBA" id="ARBA00023136"/>
    </source>
</evidence>
<dbReference type="VEuPathDB" id="FungiDB:YALI0_F15433g"/>
<evidence type="ECO:0000256" key="6">
    <source>
        <dbReference type="ARBA" id="ARBA00022989"/>
    </source>
</evidence>
<organism evidence="12 14">
    <name type="scientific">Yarrowia lipolytica</name>
    <name type="common">Candida lipolytica</name>
    <dbReference type="NCBI Taxonomy" id="4952"/>
    <lineage>
        <taxon>Eukaryota</taxon>
        <taxon>Fungi</taxon>
        <taxon>Dikarya</taxon>
        <taxon>Ascomycota</taxon>
        <taxon>Saccharomycotina</taxon>
        <taxon>Dipodascomycetes</taxon>
        <taxon>Dipodascales</taxon>
        <taxon>Dipodascales incertae sedis</taxon>
        <taxon>Yarrowia</taxon>
    </lineage>
</organism>
<evidence type="ECO:0000256" key="3">
    <source>
        <dbReference type="ARBA" id="ARBA00022692"/>
    </source>
</evidence>
<keyword evidence="8 9" id="KW-0472">Membrane</keyword>
<keyword evidence="2 10" id="KW-0813">Transport</keyword>
<dbReference type="GO" id="GO:0005743">
    <property type="term" value="C:mitochondrial inner membrane"/>
    <property type="evidence" value="ECO:0007669"/>
    <property type="project" value="UniProtKB-SubCell"/>
</dbReference>
<dbReference type="eggNOG" id="KOG0752">
    <property type="taxonomic scope" value="Eukaryota"/>
</dbReference>
<feature type="repeat" description="Solcar" evidence="9">
    <location>
        <begin position="269"/>
        <end position="359"/>
    </location>
</feature>
<evidence type="ECO:0000256" key="10">
    <source>
        <dbReference type="RuleBase" id="RU000488"/>
    </source>
</evidence>
<protein>
    <submittedName>
        <fullName evidence="13">Mitochondrial carrier domain-containing protein</fullName>
    </submittedName>
</protein>
<dbReference type="GO" id="GO:0015228">
    <property type="term" value="F:coenzyme A transmembrane transporter activity"/>
    <property type="evidence" value="ECO:0007669"/>
    <property type="project" value="EnsemblFungi"/>
</dbReference>
<evidence type="ECO:0000256" key="9">
    <source>
        <dbReference type="PROSITE-ProRule" id="PRU00282"/>
    </source>
</evidence>
<accession>A0A1D8NNK8</accession>
<evidence type="ECO:0000313" key="12">
    <source>
        <dbReference type="EMBL" id="AOW07227.1"/>
    </source>
</evidence>
<reference evidence="13 15" key="2">
    <citation type="submission" date="2018-07" db="EMBL/GenBank/DDBJ databases">
        <title>Draft Genome Assemblies for Five Robust Yarrowia lipolytica Strains Exhibiting High Lipid Production and Pentose Sugar Utilization and Sugar Alcohol Secretion from Undetoxified Lignocellulosic Biomass Hydrolysates.</title>
        <authorList>
            <consortium name="DOE Joint Genome Institute"/>
            <person name="Walker C."/>
            <person name="Ryu S."/>
            <person name="Na H."/>
            <person name="Zane M."/>
            <person name="LaButti K."/>
            <person name="Lipzen A."/>
            <person name="Haridas S."/>
            <person name="Barry K."/>
            <person name="Grigoriev I.V."/>
            <person name="Quarterman J."/>
            <person name="Slininger P."/>
            <person name="Dien B."/>
            <person name="Trinh C.T."/>
        </authorList>
    </citation>
    <scope>NUCLEOTIDE SEQUENCE [LARGE SCALE GENOMIC DNA]</scope>
    <source>
        <strain evidence="13 15">YB392</strain>
    </source>
</reference>
<evidence type="ECO:0000256" key="2">
    <source>
        <dbReference type="ARBA" id="ARBA00022448"/>
    </source>
</evidence>
<dbReference type="Proteomes" id="UP000256601">
    <property type="component" value="Unassembled WGS sequence"/>
</dbReference>
<evidence type="ECO:0000256" key="5">
    <source>
        <dbReference type="ARBA" id="ARBA00022792"/>
    </source>
</evidence>
<dbReference type="InterPro" id="IPR018108">
    <property type="entry name" value="MCP_transmembrane"/>
</dbReference>
<dbReference type="GeneID" id="2908064"/>
<dbReference type="InterPro" id="IPR023395">
    <property type="entry name" value="MCP_dom_sf"/>
</dbReference>
<dbReference type="PROSITE" id="PS50920">
    <property type="entry name" value="SOLCAR"/>
    <property type="match status" value="3"/>
</dbReference>
<reference evidence="12 14" key="1">
    <citation type="journal article" date="2016" name="PLoS ONE">
        <title>Sequence Assembly of Yarrowia lipolytica Strain W29/CLIB89 Shows Transposable Element Diversity.</title>
        <authorList>
            <person name="Magnan C."/>
            <person name="Yu J."/>
            <person name="Chang I."/>
            <person name="Jahn E."/>
            <person name="Kanomata Y."/>
            <person name="Wu J."/>
            <person name="Zeller M."/>
            <person name="Oakes M."/>
            <person name="Baldi P."/>
            <person name="Sandmeyer S."/>
        </authorList>
    </citation>
    <scope>NUCLEOTIDE SEQUENCE [LARGE SCALE GENOMIC DNA]</scope>
    <source>
        <strain evidence="12">CLIB89</strain>
        <strain evidence="14">CLIB89(W29)</strain>
    </source>
</reference>
<dbReference type="OrthoDB" id="270584at2759"/>
<evidence type="ECO:0000313" key="14">
    <source>
        <dbReference type="Proteomes" id="UP000182444"/>
    </source>
</evidence>
<dbReference type="AlphaFoldDB" id="A0A1D8NNK8"/>
<keyword evidence="3 9" id="KW-0812">Transmembrane</keyword>